<reference evidence="2" key="2">
    <citation type="submission" date="2025-08" db="UniProtKB">
        <authorList>
            <consortium name="Ensembl"/>
        </authorList>
    </citation>
    <scope>IDENTIFICATION</scope>
    <source>
        <strain evidence="2">Thoroughbred</strain>
    </source>
</reference>
<proteinExistence type="predicted"/>
<sequence>MCIPMFIAALFTIAETWKQPQCPPTDEQIKKLQHMYTVEYYSAIKKREISPFATAWMDLEDIMLSEIRQRKNTI</sequence>
<evidence type="ECO:0008006" key="4">
    <source>
        <dbReference type="Google" id="ProtNLM"/>
    </source>
</evidence>
<reference evidence="2" key="3">
    <citation type="submission" date="2025-09" db="UniProtKB">
        <authorList>
            <consortium name="Ensembl"/>
        </authorList>
    </citation>
    <scope>IDENTIFICATION</scope>
    <source>
        <strain evidence="2">Thoroughbred</strain>
    </source>
</reference>
<keyword evidence="3" id="KW-1185">Reference proteome</keyword>
<dbReference type="Proteomes" id="UP000002281">
    <property type="component" value="Chromosome 16"/>
</dbReference>
<accession>A0A9L0SLI8</accession>
<evidence type="ECO:0000313" key="3">
    <source>
        <dbReference type="Proteomes" id="UP000002281"/>
    </source>
</evidence>
<feature type="chain" id="PRO_5040451575" description="DUF1725 domain-containing protein" evidence="1">
    <location>
        <begin position="17"/>
        <end position="74"/>
    </location>
</feature>
<dbReference type="AlphaFoldDB" id="A0A9L0SLI8"/>
<dbReference type="GeneTree" id="ENSGT01150000286925"/>
<feature type="signal peptide" evidence="1">
    <location>
        <begin position="1"/>
        <end position="16"/>
    </location>
</feature>
<protein>
    <recommendedName>
        <fullName evidence="4">DUF1725 domain-containing protein</fullName>
    </recommendedName>
</protein>
<keyword evidence="1" id="KW-0732">Signal</keyword>
<dbReference type="Ensembl" id="ENSECAT00000101599.1">
    <property type="protein sequence ID" value="ENSECAP00000075085.1"/>
    <property type="gene ID" value="ENSECAG00000054272.1"/>
</dbReference>
<name>A0A9L0SLI8_HORSE</name>
<evidence type="ECO:0000256" key="1">
    <source>
        <dbReference type="SAM" id="SignalP"/>
    </source>
</evidence>
<organism evidence="2 3">
    <name type="scientific">Equus caballus</name>
    <name type="common">Horse</name>
    <dbReference type="NCBI Taxonomy" id="9796"/>
    <lineage>
        <taxon>Eukaryota</taxon>
        <taxon>Metazoa</taxon>
        <taxon>Chordata</taxon>
        <taxon>Craniata</taxon>
        <taxon>Vertebrata</taxon>
        <taxon>Euteleostomi</taxon>
        <taxon>Mammalia</taxon>
        <taxon>Eutheria</taxon>
        <taxon>Laurasiatheria</taxon>
        <taxon>Perissodactyla</taxon>
        <taxon>Equidae</taxon>
        <taxon>Equus</taxon>
    </lineage>
</organism>
<evidence type="ECO:0000313" key="2">
    <source>
        <dbReference type="Ensembl" id="ENSECAP00000075085.1"/>
    </source>
</evidence>
<reference evidence="2 3" key="1">
    <citation type="journal article" date="2009" name="Science">
        <title>Genome sequence, comparative analysis, and population genetics of the domestic horse.</title>
        <authorList>
            <consortium name="Broad Institute Genome Sequencing Platform"/>
            <consortium name="Broad Institute Whole Genome Assembly Team"/>
            <person name="Wade C.M."/>
            <person name="Giulotto E."/>
            <person name="Sigurdsson S."/>
            <person name="Zoli M."/>
            <person name="Gnerre S."/>
            <person name="Imsland F."/>
            <person name="Lear T.L."/>
            <person name="Adelson D.L."/>
            <person name="Bailey E."/>
            <person name="Bellone R.R."/>
            <person name="Bloecker H."/>
            <person name="Distl O."/>
            <person name="Edgar R.C."/>
            <person name="Garber M."/>
            <person name="Leeb T."/>
            <person name="Mauceli E."/>
            <person name="MacLeod J.N."/>
            <person name="Penedo M.C.T."/>
            <person name="Raison J.M."/>
            <person name="Sharpe T."/>
            <person name="Vogel J."/>
            <person name="Andersson L."/>
            <person name="Antczak D.F."/>
            <person name="Biagi T."/>
            <person name="Binns M.M."/>
            <person name="Chowdhary B.P."/>
            <person name="Coleman S.J."/>
            <person name="Della Valle G."/>
            <person name="Fryc S."/>
            <person name="Guerin G."/>
            <person name="Hasegawa T."/>
            <person name="Hill E.W."/>
            <person name="Jurka J."/>
            <person name="Kiialainen A."/>
            <person name="Lindgren G."/>
            <person name="Liu J."/>
            <person name="Magnani E."/>
            <person name="Mickelson J.R."/>
            <person name="Murray J."/>
            <person name="Nergadze S.G."/>
            <person name="Onofrio R."/>
            <person name="Pedroni S."/>
            <person name="Piras M.F."/>
            <person name="Raudsepp T."/>
            <person name="Rocchi M."/>
            <person name="Roeed K.H."/>
            <person name="Ryder O.A."/>
            <person name="Searle S."/>
            <person name="Skow L."/>
            <person name="Swinburne J.E."/>
            <person name="Syvaenen A.C."/>
            <person name="Tozaki T."/>
            <person name="Valberg S.J."/>
            <person name="Vaudin M."/>
            <person name="White J.R."/>
            <person name="Zody M.C."/>
            <person name="Lander E.S."/>
            <person name="Lindblad-Toh K."/>
        </authorList>
    </citation>
    <scope>NUCLEOTIDE SEQUENCE [LARGE SCALE GENOMIC DNA]</scope>
    <source>
        <strain evidence="2 3">Thoroughbred</strain>
    </source>
</reference>